<dbReference type="RefSeq" id="WP_086993076.1">
    <property type="nucleotide sequence ID" value="NZ_FUHU01000048.1"/>
</dbReference>
<proteinExistence type="inferred from homology"/>
<evidence type="ECO:0000259" key="4">
    <source>
        <dbReference type="Pfam" id="PF03328"/>
    </source>
</evidence>
<keyword evidence="2" id="KW-0479">Metal-binding</keyword>
<dbReference type="Gene3D" id="3.20.20.60">
    <property type="entry name" value="Phosphoenolpyruvate-binding domains"/>
    <property type="match status" value="1"/>
</dbReference>
<dbReference type="InterPro" id="IPR005000">
    <property type="entry name" value="Aldolase/citrate-lyase_domain"/>
</dbReference>
<dbReference type="EMBL" id="FUHU01000048">
    <property type="protein sequence ID" value="SJM69853.1"/>
    <property type="molecule type" value="Genomic_DNA"/>
</dbReference>
<dbReference type="InterPro" id="IPR040442">
    <property type="entry name" value="Pyrv_kinase-like_dom_sf"/>
</dbReference>
<dbReference type="GO" id="GO:0046872">
    <property type="term" value="F:metal ion binding"/>
    <property type="evidence" value="ECO:0007669"/>
    <property type="project" value="UniProtKB-KW"/>
</dbReference>
<accession>A0A1R4GP50</accession>
<keyword evidence="6" id="KW-1185">Reference proteome</keyword>
<keyword evidence="3" id="KW-0456">Lyase</keyword>
<dbReference type="PANTHER" id="PTHR30502">
    <property type="entry name" value="2-KETO-3-DEOXY-L-RHAMNONATE ALDOLASE"/>
    <property type="match status" value="1"/>
</dbReference>
<dbReference type="InterPro" id="IPR050251">
    <property type="entry name" value="HpcH-HpaI_aldolase"/>
</dbReference>
<protein>
    <submittedName>
        <fullName evidence="5">2,4-dihydroxyhept-2-ene-1,7-dioic acid aldolase</fullName>
    </submittedName>
</protein>
<dbReference type="OrthoDB" id="86160at2"/>
<evidence type="ECO:0000313" key="6">
    <source>
        <dbReference type="Proteomes" id="UP000195787"/>
    </source>
</evidence>
<dbReference type="AlphaFoldDB" id="A0A1R4GP50"/>
<evidence type="ECO:0000313" key="5">
    <source>
        <dbReference type="EMBL" id="SJM69853.1"/>
    </source>
</evidence>
<dbReference type="GO" id="GO:0016832">
    <property type="term" value="F:aldehyde-lyase activity"/>
    <property type="evidence" value="ECO:0007669"/>
    <property type="project" value="TreeGrafter"/>
</dbReference>
<dbReference type="GeneID" id="303174227"/>
<reference evidence="5 6" key="1">
    <citation type="submission" date="2017-02" db="EMBL/GenBank/DDBJ databases">
        <authorList>
            <person name="Peterson S.W."/>
        </authorList>
    </citation>
    <scope>NUCLEOTIDE SEQUENCE [LARGE SCALE GENOMIC DNA]</scope>
    <source>
        <strain evidence="5 6">LMG 22410</strain>
    </source>
</reference>
<sequence length="274" mass="27700">MKLSPTFRDVLASAEGPLVGLWAASGSPVAAEIMAGSGADLLLIDGEHGPVGIDGIVPLLQAVSAYPVTPLVRIPWNDHVLVKQFLDAGVQNLLVPMVSTPEQATDAVRAVRYPGPAGEREGGRGIGSALARSARWGRVPGYVGAADDFVSLTVQIETAEGAANAAAIAAVDGVDALFIGPADLAGSMGHPGKPGHPDVVTAVDGVIDAARAAGVAVGVNAFAESDADRVIARGAQFAFVSADVTLMVQGSDAAVASFRERTGGEAAQQEADSY</sequence>
<dbReference type="GO" id="GO:0005737">
    <property type="term" value="C:cytoplasm"/>
    <property type="evidence" value="ECO:0007669"/>
    <property type="project" value="TreeGrafter"/>
</dbReference>
<evidence type="ECO:0000256" key="3">
    <source>
        <dbReference type="ARBA" id="ARBA00023239"/>
    </source>
</evidence>
<organism evidence="5 6">
    <name type="scientific">Agrococcus casei LMG 22410</name>
    <dbReference type="NCBI Taxonomy" id="1255656"/>
    <lineage>
        <taxon>Bacteria</taxon>
        <taxon>Bacillati</taxon>
        <taxon>Actinomycetota</taxon>
        <taxon>Actinomycetes</taxon>
        <taxon>Micrococcales</taxon>
        <taxon>Microbacteriaceae</taxon>
        <taxon>Agrococcus</taxon>
    </lineage>
</organism>
<dbReference type="Pfam" id="PF03328">
    <property type="entry name" value="HpcH_HpaI"/>
    <property type="match status" value="1"/>
</dbReference>
<dbReference type="SUPFAM" id="SSF51621">
    <property type="entry name" value="Phosphoenolpyruvate/pyruvate domain"/>
    <property type="match status" value="1"/>
</dbReference>
<evidence type="ECO:0000256" key="1">
    <source>
        <dbReference type="ARBA" id="ARBA00005568"/>
    </source>
</evidence>
<dbReference type="PANTHER" id="PTHR30502:SF0">
    <property type="entry name" value="PHOSPHOENOLPYRUVATE CARBOXYLASE FAMILY PROTEIN"/>
    <property type="match status" value="1"/>
</dbReference>
<feature type="domain" description="HpcH/HpaI aldolase/citrate lyase" evidence="4">
    <location>
        <begin position="19"/>
        <end position="248"/>
    </location>
</feature>
<gene>
    <name evidence="5" type="ORF">CZ674_13515</name>
</gene>
<comment type="similarity">
    <text evidence="1">Belongs to the HpcH/HpaI aldolase family.</text>
</comment>
<evidence type="ECO:0000256" key="2">
    <source>
        <dbReference type="ARBA" id="ARBA00022723"/>
    </source>
</evidence>
<dbReference type="InterPro" id="IPR015813">
    <property type="entry name" value="Pyrv/PenolPyrv_kinase-like_dom"/>
</dbReference>
<dbReference type="Proteomes" id="UP000195787">
    <property type="component" value="Unassembled WGS sequence"/>
</dbReference>
<name>A0A1R4GP50_9MICO</name>